<reference evidence="2" key="1">
    <citation type="submission" date="2022-11" db="EMBL/GenBank/DDBJ databases">
        <title>Methylomonas rapida sp. nov., Carotenoid-Producing Obligate Methanotrophs with High Growth Characteristics and Biotechnological Potential.</title>
        <authorList>
            <person name="Tikhonova E.N."/>
            <person name="Suleimanov R.Z."/>
            <person name="Miroshnikov K."/>
            <person name="Oshkin I.Y."/>
            <person name="Belova S.E."/>
            <person name="Danilova O.V."/>
            <person name="Ashikhmin A."/>
            <person name="Konopkin A."/>
            <person name="But S.Y."/>
            <person name="Khmelenina V.N."/>
            <person name="Kuznetsov N."/>
            <person name="Pimenov N.V."/>
            <person name="Dedysh S.N."/>
        </authorList>
    </citation>
    <scope>NUCLEOTIDE SEQUENCE</scope>
    <source>
        <strain evidence="2">MP1</strain>
    </source>
</reference>
<keyword evidence="1" id="KW-1133">Transmembrane helix</keyword>
<dbReference type="EMBL" id="CP113517">
    <property type="protein sequence ID" value="WAR44176.1"/>
    <property type="molecule type" value="Genomic_DNA"/>
</dbReference>
<protein>
    <submittedName>
        <fullName evidence="2">Uncharacterized protein</fullName>
    </submittedName>
</protein>
<name>A0ABY7GI98_9GAMM</name>
<evidence type="ECO:0000313" key="3">
    <source>
        <dbReference type="Proteomes" id="UP001162780"/>
    </source>
</evidence>
<evidence type="ECO:0000256" key="1">
    <source>
        <dbReference type="SAM" id="Phobius"/>
    </source>
</evidence>
<accession>A0ABY7GI98</accession>
<keyword evidence="3" id="KW-1185">Reference proteome</keyword>
<proteinExistence type="predicted"/>
<feature type="transmembrane region" description="Helical" evidence="1">
    <location>
        <begin position="6"/>
        <end position="25"/>
    </location>
</feature>
<feature type="transmembrane region" description="Helical" evidence="1">
    <location>
        <begin position="37"/>
        <end position="55"/>
    </location>
</feature>
<evidence type="ECO:0000313" key="2">
    <source>
        <dbReference type="EMBL" id="WAR44176.1"/>
    </source>
</evidence>
<dbReference type="RefSeq" id="WP_255189165.1">
    <property type="nucleotide sequence ID" value="NZ_CP113517.1"/>
</dbReference>
<keyword evidence="1" id="KW-0812">Transmembrane</keyword>
<keyword evidence="1" id="KW-0472">Membrane</keyword>
<dbReference type="Proteomes" id="UP001162780">
    <property type="component" value="Chromosome"/>
</dbReference>
<sequence length="56" mass="6067">MVNITALILGVLSFIFVAFVVGDYLRGERTLSIAARVWLKIAIIFAVVALSLAIMS</sequence>
<organism evidence="2 3">
    <name type="scientific">Methylomonas rapida</name>
    <dbReference type="NCBI Taxonomy" id="2963939"/>
    <lineage>
        <taxon>Bacteria</taxon>
        <taxon>Pseudomonadati</taxon>
        <taxon>Pseudomonadota</taxon>
        <taxon>Gammaproteobacteria</taxon>
        <taxon>Methylococcales</taxon>
        <taxon>Methylococcaceae</taxon>
        <taxon>Methylomonas</taxon>
    </lineage>
</organism>
<gene>
    <name evidence="2" type="ORF">NM686_017635</name>
</gene>